<dbReference type="GO" id="GO:0005886">
    <property type="term" value="C:plasma membrane"/>
    <property type="evidence" value="ECO:0007669"/>
    <property type="project" value="UniProtKB-SubCell"/>
</dbReference>
<evidence type="ECO:0000256" key="7">
    <source>
        <dbReference type="ARBA" id="ARBA00022475"/>
    </source>
</evidence>
<sequence>MNAAKPNKDKKDAHFKTALCGLLVSLAGIYIALLLPLHSNVPTFPPAAPFAFAAGISMIAAILWAADSVRSISKYGLGTGVPSVGMFGVGLACVIAVFAAFLNTIWSPILGAALALAIGWTAGKLINSVIGMNIPGMEKRVAEITAGCTLAMIASFVIVTGTVEVFMVENYIFTGTVALAFIGIAVAVFHAYNANLGPDEMQNRTRMLTILDASMLLLIFGIIAFLFRAGGGMNIQTVIGPLVIIFMSIVFILISYYKFWTYVKRDAWRITETGLLPSEEDLN</sequence>
<evidence type="ECO:0000256" key="14">
    <source>
        <dbReference type="ARBA" id="ARBA00022994"/>
    </source>
</evidence>
<keyword evidence="12" id="KW-1278">Translocase</keyword>
<keyword evidence="10" id="KW-0808">Transferase</keyword>
<comment type="pathway">
    <text evidence="3">One-carbon metabolism; methanogenesis from CO(2); methyl-coenzyme M from 5,10-methylene-5,6,7,8-tetrahydromethanopterin: step 2/2.</text>
</comment>
<keyword evidence="21" id="KW-1185">Reference proteome</keyword>
<evidence type="ECO:0000256" key="6">
    <source>
        <dbReference type="ARBA" id="ARBA00015131"/>
    </source>
</evidence>
<comment type="similarity">
    <text evidence="4">Belongs to the MtrC family.</text>
</comment>
<evidence type="ECO:0000256" key="15">
    <source>
        <dbReference type="ARBA" id="ARBA00023136"/>
    </source>
</evidence>
<evidence type="ECO:0000256" key="18">
    <source>
        <dbReference type="ARBA" id="ARBA00044970"/>
    </source>
</evidence>
<feature type="transmembrane region" description="Helical" evidence="19">
    <location>
        <begin position="15"/>
        <end position="35"/>
    </location>
</feature>
<name>A0AA96ZSX2_9EURY</name>
<keyword evidence="8" id="KW-0554">One-carbon metabolism</keyword>
<dbReference type="KEGG" id="mehf:MmiHf6_12680"/>
<evidence type="ECO:0000256" key="17">
    <source>
        <dbReference type="ARBA" id="ARBA00044880"/>
    </source>
</evidence>
<feature type="transmembrane region" description="Helical" evidence="19">
    <location>
        <begin position="77"/>
        <end position="99"/>
    </location>
</feature>
<evidence type="ECO:0000256" key="19">
    <source>
        <dbReference type="SAM" id="Phobius"/>
    </source>
</evidence>
<organism evidence="20 21">
    <name type="scientific">Methanimicrococcus hongohii</name>
    <dbReference type="NCBI Taxonomy" id="3028295"/>
    <lineage>
        <taxon>Archaea</taxon>
        <taxon>Methanobacteriati</taxon>
        <taxon>Methanobacteriota</taxon>
        <taxon>Stenosarchaea group</taxon>
        <taxon>Methanomicrobia</taxon>
        <taxon>Methanosarcinales</taxon>
        <taxon>Methanosarcinaceae</taxon>
        <taxon>Methanimicrococcus</taxon>
    </lineage>
</organism>
<dbReference type="AlphaFoldDB" id="A0AA96ZSX2"/>
<feature type="transmembrane region" description="Helical" evidence="19">
    <location>
        <begin position="105"/>
        <end position="123"/>
    </location>
</feature>
<dbReference type="GO" id="GO:0006730">
    <property type="term" value="P:one-carbon metabolic process"/>
    <property type="evidence" value="ECO:0007669"/>
    <property type="project" value="UniProtKB-KW"/>
</dbReference>
<reference evidence="20 21" key="1">
    <citation type="submission" date="2023-07" db="EMBL/GenBank/DDBJ databases">
        <title>Closed genoem sequence of Methanomicrococcus sp. Hf6.</title>
        <authorList>
            <person name="Poehlein A."/>
            <person name="Protasov E."/>
            <person name="Platt K."/>
            <person name="Reeh H."/>
            <person name="Daniel R."/>
            <person name="Brune A."/>
        </authorList>
    </citation>
    <scope>NUCLEOTIDE SEQUENCE [LARGE SCALE GENOMIC DNA]</scope>
    <source>
        <strain evidence="20 21">Hf6</strain>
    </source>
</reference>
<dbReference type="GO" id="GO:0032259">
    <property type="term" value="P:methylation"/>
    <property type="evidence" value="ECO:0007669"/>
    <property type="project" value="UniProtKB-KW"/>
</dbReference>
<feature type="transmembrane region" description="Helical" evidence="19">
    <location>
        <begin position="172"/>
        <end position="195"/>
    </location>
</feature>
<feature type="transmembrane region" description="Helical" evidence="19">
    <location>
        <begin position="144"/>
        <end position="166"/>
    </location>
</feature>
<proteinExistence type="inferred from homology"/>
<evidence type="ECO:0000256" key="8">
    <source>
        <dbReference type="ARBA" id="ARBA00022563"/>
    </source>
</evidence>
<dbReference type="Pfam" id="PF04211">
    <property type="entry name" value="MtrC"/>
    <property type="match status" value="1"/>
</dbReference>
<feature type="transmembrane region" description="Helical" evidence="19">
    <location>
        <begin position="239"/>
        <end position="259"/>
    </location>
</feature>
<evidence type="ECO:0000256" key="1">
    <source>
        <dbReference type="ARBA" id="ARBA00002533"/>
    </source>
</evidence>
<keyword evidence="15 19" id="KW-0472">Membrane</keyword>
<dbReference type="EC" id="7.2.1.4" evidence="18"/>
<evidence type="ECO:0000256" key="16">
    <source>
        <dbReference type="ARBA" id="ARBA00029817"/>
    </source>
</evidence>
<dbReference type="PIRSF" id="PIRSF006530">
    <property type="entry name" value="MtrC"/>
    <property type="match status" value="1"/>
</dbReference>
<evidence type="ECO:0000256" key="3">
    <source>
        <dbReference type="ARBA" id="ARBA00004839"/>
    </source>
</evidence>
<evidence type="ECO:0000256" key="13">
    <source>
        <dbReference type="ARBA" id="ARBA00022989"/>
    </source>
</evidence>
<evidence type="ECO:0000256" key="12">
    <source>
        <dbReference type="ARBA" id="ARBA00022967"/>
    </source>
</evidence>
<evidence type="ECO:0000256" key="10">
    <source>
        <dbReference type="ARBA" id="ARBA00022679"/>
    </source>
</evidence>
<gene>
    <name evidence="20" type="ORF">MmiHf6_12680</name>
</gene>
<keyword evidence="7" id="KW-1003">Cell membrane</keyword>
<dbReference type="InterPro" id="IPR005865">
    <property type="entry name" value="THM_MeTrfase_su_C"/>
</dbReference>
<feature type="transmembrane region" description="Helical" evidence="19">
    <location>
        <begin position="47"/>
        <end position="65"/>
    </location>
</feature>
<dbReference type="Proteomes" id="UP001302978">
    <property type="component" value="Chromosome"/>
</dbReference>
<evidence type="ECO:0000256" key="11">
    <source>
        <dbReference type="ARBA" id="ARBA00022692"/>
    </source>
</evidence>
<protein>
    <recommendedName>
        <fullName evidence="6">Tetrahydromethanopterin S-methyltransferase subunit C</fullName>
        <ecNumber evidence="18">7.2.1.4</ecNumber>
    </recommendedName>
    <alternativeName>
        <fullName evidence="16">N5-methyltetrahydromethanopterin--coenzyme M methyltransferase subunit C</fullName>
    </alternativeName>
</protein>
<comment type="subunit">
    <text evidence="5">The complex is composed of 8 subunits; MtrA, MtrB, MtrC, MtrD, MtrE, MtrF, MtrG and MtrH.</text>
</comment>
<comment type="function">
    <text evidence="1">Part of a complex that catalyzes the formation of methyl-coenzyme M and tetrahydromethanopterin from coenzyme M and methyl-tetrahydromethanopterin. This is an energy-conserving, sodium-ion translocating step.</text>
</comment>
<dbReference type="EMBL" id="CP131059">
    <property type="protein sequence ID" value="WNY23944.1"/>
    <property type="molecule type" value="Genomic_DNA"/>
</dbReference>
<keyword evidence="9" id="KW-0489">Methyltransferase</keyword>
<comment type="subcellular location">
    <subcellularLocation>
        <location evidence="2">Cell membrane</location>
        <topology evidence="2">Multi-pass membrane protein</topology>
    </subcellularLocation>
</comment>
<dbReference type="NCBIfam" id="TIGR01148">
    <property type="entry name" value="mtrC"/>
    <property type="match status" value="1"/>
</dbReference>
<evidence type="ECO:0000256" key="4">
    <source>
        <dbReference type="ARBA" id="ARBA00007607"/>
    </source>
</evidence>
<dbReference type="GeneID" id="85195850"/>
<evidence type="ECO:0000313" key="20">
    <source>
        <dbReference type="EMBL" id="WNY23944.1"/>
    </source>
</evidence>
<evidence type="ECO:0000256" key="2">
    <source>
        <dbReference type="ARBA" id="ARBA00004651"/>
    </source>
</evidence>
<dbReference type="GO" id="GO:0030269">
    <property type="term" value="F:tetrahydromethanopterin S-methyltransferase activity"/>
    <property type="evidence" value="ECO:0007669"/>
    <property type="project" value="UniProtKB-EC"/>
</dbReference>
<feature type="transmembrane region" description="Helical" evidence="19">
    <location>
        <begin position="207"/>
        <end position="227"/>
    </location>
</feature>
<comment type="catalytic activity">
    <reaction evidence="17">
        <text>5-methyl-5,6,7,8-tetrahydromethanopterin + coenzyme M + 2 Na(+)(in) = 5,6,7,8-tetrahydromethanopterin + methyl-coenzyme M + 2 Na(+)(out)</text>
        <dbReference type="Rhea" id="RHEA:53492"/>
        <dbReference type="ChEBI" id="CHEBI:29101"/>
        <dbReference type="ChEBI" id="CHEBI:58103"/>
        <dbReference type="ChEBI" id="CHEBI:58116"/>
        <dbReference type="ChEBI" id="CHEBI:58286"/>
        <dbReference type="ChEBI" id="CHEBI:58319"/>
        <dbReference type="EC" id="7.2.1.4"/>
    </reaction>
</comment>
<evidence type="ECO:0000313" key="21">
    <source>
        <dbReference type="Proteomes" id="UP001302978"/>
    </source>
</evidence>
<keyword evidence="11 19" id="KW-0812">Transmembrane</keyword>
<dbReference type="RefSeq" id="WP_316557114.1">
    <property type="nucleotide sequence ID" value="NZ_CP131059.1"/>
</dbReference>
<evidence type="ECO:0000256" key="9">
    <source>
        <dbReference type="ARBA" id="ARBA00022603"/>
    </source>
</evidence>
<accession>A0AA96ZSX2</accession>
<keyword evidence="13 19" id="KW-1133">Transmembrane helix</keyword>
<evidence type="ECO:0000256" key="5">
    <source>
        <dbReference type="ARBA" id="ARBA00011616"/>
    </source>
</evidence>
<keyword evidence="14" id="KW-0484">Methanogenesis</keyword>
<dbReference type="GO" id="GO:0015948">
    <property type="term" value="P:methanogenesis"/>
    <property type="evidence" value="ECO:0007669"/>
    <property type="project" value="UniProtKB-KW"/>
</dbReference>